<evidence type="ECO:0000256" key="15">
    <source>
        <dbReference type="ARBA" id="ARBA00048610"/>
    </source>
</evidence>
<keyword evidence="10" id="KW-0921">Nickel transport</keyword>
<sequence>MKEPILKVENLGISFSQYTKGLVRSDLNVIKNLDIELNEGEILAVVGSSGSGKSLLAHAILGILPDNSFTEGNIIYKGEELTEERKQKLRGDEIVLIPQSVNYLDPLKRVGKQIKISIKDKDKKVQDEIVDNLFEKYNLDKKVKNYYPFQLSGGMARKVLLCTALASNSKVIIADEPTPGLDEESLNEVLKDFRKVADSGCAILMITHDISAALKIADKVAIFYAGSTLEIANTKDFVNNEQELRHPYTKALYKALPDHDFKAMDDKTQPLPNELPNGCVFCDRCKIKTKECEEKVPEIREIRNGKVRCIHAT</sequence>
<organism evidence="17 18">
    <name type="scientific">Intestinibacter bartlettii</name>
    <dbReference type="NCBI Taxonomy" id="261299"/>
    <lineage>
        <taxon>Bacteria</taxon>
        <taxon>Bacillati</taxon>
        <taxon>Bacillota</taxon>
        <taxon>Clostridia</taxon>
        <taxon>Peptostreptococcales</taxon>
        <taxon>Peptostreptococcaceae</taxon>
        <taxon>Intestinibacter</taxon>
    </lineage>
</organism>
<evidence type="ECO:0000256" key="7">
    <source>
        <dbReference type="ARBA" id="ARBA00022840"/>
    </source>
</evidence>
<dbReference type="PANTHER" id="PTHR43297">
    <property type="entry name" value="OLIGOPEPTIDE TRANSPORT ATP-BINDING PROTEIN APPD"/>
    <property type="match status" value="1"/>
</dbReference>
<comment type="similarity">
    <text evidence="2">Belongs to the ABC transporter superfamily.</text>
</comment>
<proteinExistence type="inferred from homology"/>
<keyword evidence="11" id="KW-0472">Membrane</keyword>
<accession>A0ABS6DYL8</accession>
<evidence type="ECO:0000256" key="12">
    <source>
        <dbReference type="ARBA" id="ARBA00038669"/>
    </source>
</evidence>
<comment type="subcellular location">
    <subcellularLocation>
        <location evidence="1">Cell membrane</location>
        <topology evidence="1">Peripheral membrane protein</topology>
    </subcellularLocation>
</comment>
<evidence type="ECO:0000313" key="18">
    <source>
        <dbReference type="Proteomes" id="UP001196301"/>
    </source>
</evidence>
<protein>
    <recommendedName>
        <fullName evidence="14">Nickel import system ATP-binding protein NikD</fullName>
        <ecNumber evidence="13">7.2.2.11</ecNumber>
    </recommendedName>
</protein>
<evidence type="ECO:0000256" key="3">
    <source>
        <dbReference type="ARBA" id="ARBA00022448"/>
    </source>
</evidence>
<evidence type="ECO:0000259" key="16">
    <source>
        <dbReference type="PROSITE" id="PS50893"/>
    </source>
</evidence>
<evidence type="ECO:0000256" key="4">
    <source>
        <dbReference type="ARBA" id="ARBA00022475"/>
    </source>
</evidence>
<keyword evidence="9" id="KW-0406">Ion transport</keyword>
<dbReference type="InterPro" id="IPR050388">
    <property type="entry name" value="ABC_Ni/Peptide_Import"/>
</dbReference>
<dbReference type="InterPro" id="IPR003593">
    <property type="entry name" value="AAA+_ATPase"/>
</dbReference>
<evidence type="ECO:0000256" key="5">
    <source>
        <dbReference type="ARBA" id="ARBA00022596"/>
    </source>
</evidence>
<dbReference type="EMBL" id="JAHLOQ010000033">
    <property type="protein sequence ID" value="MBU5336941.1"/>
    <property type="molecule type" value="Genomic_DNA"/>
</dbReference>
<comment type="subunit">
    <text evidence="12">The complex is composed of two ATP-binding proteins (NikD and NikE), two transmembrane proteins (NikB and NikC) and a solute-binding protein (NikA).</text>
</comment>
<evidence type="ECO:0000256" key="9">
    <source>
        <dbReference type="ARBA" id="ARBA00023065"/>
    </source>
</evidence>
<evidence type="ECO:0000256" key="14">
    <source>
        <dbReference type="ARBA" id="ARBA00044143"/>
    </source>
</evidence>
<dbReference type="PANTHER" id="PTHR43297:SF13">
    <property type="entry name" value="NICKEL ABC TRANSPORTER, ATP-BINDING PROTEIN"/>
    <property type="match status" value="1"/>
</dbReference>
<dbReference type="PROSITE" id="PS50893">
    <property type="entry name" value="ABC_TRANSPORTER_2"/>
    <property type="match status" value="1"/>
</dbReference>
<dbReference type="InterPro" id="IPR017871">
    <property type="entry name" value="ABC_transporter-like_CS"/>
</dbReference>
<evidence type="ECO:0000313" key="17">
    <source>
        <dbReference type="EMBL" id="MBU5336941.1"/>
    </source>
</evidence>
<dbReference type="RefSeq" id="WP_216570977.1">
    <property type="nucleotide sequence ID" value="NZ_JAHLOQ010000033.1"/>
</dbReference>
<keyword evidence="6" id="KW-0547">Nucleotide-binding</keyword>
<dbReference type="SMART" id="SM00382">
    <property type="entry name" value="AAA"/>
    <property type="match status" value="1"/>
</dbReference>
<dbReference type="NCBIfam" id="TIGR01727">
    <property type="entry name" value="oligo_HPY"/>
    <property type="match status" value="1"/>
</dbReference>
<evidence type="ECO:0000256" key="8">
    <source>
        <dbReference type="ARBA" id="ARBA00022967"/>
    </source>
</evidence>
<dbReference type="PROSITE" id="PS00211">
    <property type="entry name" value="ABC_TRANSPORTER_1"/>
    <property type="match status" value="1"/>
</dbReference>
<evidence type="ECO:0000256" key="2">
    <source>
        <dbReference type="ARBA" id="ARBA00005417"/>
    </source>
</evidence>
<dbReference type="Proteomes" id="UP001196301">
    <property type="component" value="Unassembled WGS sequence"/>
</dbReference>
<dbReference type="InterPro" id="IPR003439">
    <property type="entry name" value="ABC_transporter-like_ATP-bd"/>
</dbReference>
<name>A0ABS6DYL8_9FIRM</name>
<evidence type="ECO:0000256" key="1">
    <source>
        <dbReference type="ARBA" id="ARBA00004202"/>
    </source>
</evidence>
<keyword evidence="18" id="KW-1185">Reference proteome</keyword>
<comment type="catalytic activity">
    <reaction evidence="15">
        <text>Ni(2+)(out) + ATP + H2O = Ni(2+)(in) + ADP + phosphate + H(+)</text>
        <dbReference type="Rhea" id="RHEA:15557"/>
        <dbReference type="ChEBI" id="CHEBI:15377"/>
        <dbReference type="ChEBI" id="CHEBI:15378"/>
        <dbReference type="ChEBI" id="CHEBI:30616"/>
        <dbReference type="ChEBI" id="CHEBI:43474"/>
        <dbReference type="ChEBI" id="CHEBI:49786"/>
        <dbReference type="ChEBI" id="CHEBI:456216"/>
        <dbReference type="EC" id="7.2.2.11"/>
    </reaction>
    <physiologicalReaction direction="left-to-right" evidence="15">
        <dbReference type="Rhea" id="RHEA:15558"/>
    </physiologicalReaction>
</comment>
<evidence type="ECO:0000256" key="11">
    <source>
        <dbReference type="ARBA" id="ARBA00023136"/>
    </source>
</evidence>
<reference evidence="17 18" key="1">
    <citation type="submission" date="2021-06" db="EMBL/GenBank/DDBJ databases">
        <authorList>
            <person name="Sun Q."/>
            <person name="Li D."/>
        </authorList>
    </citation>
    <scope>NUCLEOTIDE SEQUENCE [LARGE SCALE GENOMIC DNA]</scope>
    <source>
        <strain evidence="17 18">N19</strain>
    </source>
</reference>
<keyword evidence="5" id="KW-0533">Nickel</keyword>
<keyword evidence="8" id="KW-1278">Translocase</keyword>
<dbReference type="Pfam" id="PF08352">
    <property type="entry name" value="oligo_HPY"/>
    <property type="match status" value="1"/>
</dbReference>
<keyword evidence="4" id="KW-1003">Cell membrane</keyword>
<dbReference type="InterPro" id="IPR013563">
    <property type="entry name" value="Oligopep_ABC_C"/>
</dbReference>
<dbReference type="GO" id="GO:0005524">
    <property type="term" value="F:ATP binding"/>
    <property type="evidence" value="ECO:0007669"/>
    <property type="project" value="UniProtKB-KW"/>
</dbReference>
<evidence type="ECO:0000256" key="10">
    <source>
        <dbReference type="ARBA" id="ARBA00023112"/>
    </source>
</evidence>
<comment type="caution">
    <text evidence="17">The sequence shown here is derived from an EMBL/GenBank/DDBJ whole genome shotgun (WGS) entry which is preliminary data.</text>
</comment>
<keyword evidence="3" id="KW-0813">Transport</keyword>
<dbReference type="EC" id="7.2.2.11" evidence="13"/>
<evidence type="ECO:0000256" key="6">
    <source>
        <dbReference type="ARBA" id="ARBA00022741"/>
    </source>
</evidence>
<evidence type="ECO:0000256" key="13">
    <source>
        <dbReference type="ARBA" id="ARBA00039098"/>
    </source>
</evidence>
<dbReference type="Pfam" id="PF00005">
    <property type="entry name" value="ABC_tran"/>
    <property type="match status" value="1"/>
</dbReference>
<keyword evidence="7 17" id="KW-0067">ATP-binding</keyword>
<gene>
    <name evidence="17" type="ORF">KQI20_10865</name>
</gene>
<feature type="domain" description="ABC transporter" evidence="16">
    <location>
        <begin position="6"/>
        <end position="250"/>
    </location>
</feature>